<feature type="compositionally biased region" description="Acidic residues" evidence="3">
    <location>
        <begin position="124"/>
        <end position="135"/>
    </location>
</feature>
<dbReference type="PANTHER" id="PTHR45972">
    <property type="entry name" value="BTB_2 DOMAIN-CONTAINING PROTEIN"/>
    <property type="match status" value="1"/>
</dbReference>
<dbReference type="CTD" id="127707"/>
<dbReference type="OrthoDB" id="45365at2759"/>
<keyword evidence="5" id="KW-1185">Reference proteome</keyword>
<evidence type="ECO:0000256" key="2">
    <source>
        <dbReference type="ARBA" id="ARBA00022737"/>
    </source>
</evidence>
<dbReference type="InterPro" id="IPR015915">
    <property type="entry name" value="Kelch-typ_b-propeller"/>
</dbReference>
<feature type="region of interest" description="Disordered" evidence="3">
    <location>
        <begin position="386"/>
        <end position="473"/>
    </location>
</feature>
<evidence type="ECO:0000256" key="4">
    <source>
        <dbReference type="SAM" id="Phobius"/>
    </source>
</evidence>
<feature type="transmembrane region" description="Helical" evidence="4">
    <location>
        <begin position="21"/>
        <end position="38"/>
    </location>
</feature>
<dbReference type="Proteomes" id="UP001652642">
    <property type="component" value="Chromosome 7"/>
</dbReference>
<keyword evidence="4" id="KW-0812">Transmembrane</keyword>
<feature type="compositionally biased region" description="Polar residues" evidence="3">
    <location>
        <begin position="232"/>
        <end position="247"/>
    </location>
</feature>
<keyword evidence="2" id="KW-0677">Repeat</keyword>
<dbReference type="SUPFAM" id="SSF117281">
    <property type="entry name" value="Kelch motif"/>
    <property type="match status" value="1"/>
</dbReference>
<evidence type="ECO:0000313" key="6">
    <source>
        <dbReference type="RefSeq" id="XP_020637776.2"/>
    </source>
</evidence>
<dbReference type="KEGG" id="pvt:110073198"/>
<reference evidence="6" key="1">
    <citation type="submission" date="2025-08" db="UniProtKB">
        <authorList>
            <consortium name="RefSeq"/>
        </authorList>
    </citation>
    <scope>IDENTIFICATION</scope>
</reference>
<organism evidence="5 6">
    <name type="scientific">Pogona vitticeps</name>
    <name type="common">central bearded dragon</name>
    <dbReference type="NCBI Taxonomy" id="103695"/>
    <lineage>
        <taxon>Eukaryota</taxon>
        <taxon>Metazoa</taxon>
        <taxon>Chordata</taxon>
        <taxon>Craniata</taxon>
        <taxon>Vertebrata</taxon>
        <taxon>Euteleostomi</taxon>
        <taxon>Lepidosauria</taxon>
        <taxon>Squamata</taxon>
        <taxon>Bifurcata</taxon>
        <taxon>Unidentata</taxon>
        <taxon>Episquamata</taxon>
        <taxon>Toxicofera</taxon>
        <taxon>Iguania</taxon>
        <taxon>Acrodonta</taxon>
        <taxon>Agamidae</taxon>
        <taxon>Amphibolurinae</taxon>
        <taxon>Pogona</taxon>
    </lineage>
</organism>
<dbReference type="PANTHER" id="PTHR45972:SF1">
    <property type="entry name" value="KELCH DOMAIN-CONTAINING PROTEIN 7A"/>
    <property type="match status" value="1"/>
</dbReference>
<dbReference type="AlphaFoldDB" id="A0A6J0SN38"/>
<dbReference type="InterPro" id="IPR006652">
    <property type="entry name" value="Kelch_1"/>
</dbReference>
<feature type="compositionally biased region" description="Basic and acidic residues" evidence="3">
    <location>
        <begin position="438"/>
        <end position="448"/>
    </location>
</feature>
<protein>
    <submittedName>
        <fullName evidence="6">Kelch domain-containing protein 7A</fullName>
    </submittedName>
</protein>
<sequence length="878" mass="95699">MIPRAEGNGDQLAEMQLAGRWALSAAALLLLTLAYRYYKSRGSPDRPQEGPRGAAKATQGREPSPLPVCNPAEREDTLQGLRHRGVRRTGSEANGRTGKRSMEPGGLAARGTFGLKGAPAGREAEEEEQTREEEEGHPGPGSQADRQRLAPQVVENQEARMPWALLGGARVTDGMAGMTSESRWAFRGLCSQAGEGDTSVRDRKGPGPGAGSGEAGLCLPLEDCQQAGRGPQRTSGGDESALSNSCRPSLRRGEGHPDQAEETQLQRERDQPFTATAGLGLAMSPSCRGSSAAYTLSAVAETRVQESLPQAAKSKERNSGQAEPPRGDLRGCADDHCVQPVSQSVTKEKSSYTSLDTPQSYDIPSMESPCEPEMQLQWDVADTVSENGEGGVTAEKAAPTSPGASEKETKSMQPEGQKGAAAEGNPAQKPPGPRHGISRKESFHKIIENPELQVPMEGFGSPVPESSERDSPPLVPLCSGSISSLSGSMKSIRSDTSEEPTVELVAGAKFLRFPLCSETSVDVVRLDLGNCYEVLRMAKQQKLEALREAAYKVMSDNYLQVLRTNAIYGRLNAMERDLILRKRMQGRKFLAVADVTSQEHGSHASRLCYYDDRKDTWRPLTHLPMEAVSKGCAVCSMFNYLFVAAGCEGRGRLQRPSSRVLCYNPLTHIWREICPLNQARPHCKLVALDGCLYAIGGECLSTVERYDPRTDRWSFTAPLPNDTFAVAHTAAACDGEIYVTGGTLRYMLLRYVPRLDAWKVSLTGGSKDRTTEMVAAGGFLYRFDLNRSRGISVYRCSAKAKLWYECATHPVPFPACFQCTVVENLVYCVGRQFHLRFLTDHISPRFGSKEIQLFPSPRGTLFPMTLMLPDRDGAQTRV</sequence>
<proteinExistence type="predicted"/>
<feature type="compositionally biased region" description="Polar residues" evidence="3">
    <location>
        <begin position="340"/>
        <end position="362"/>
    </location>
</feature>
<dbReference type="Pfam" id="PF01344">
    <property type="entry name" value="Kelch_1"/>
    <property type="match status" value="2"/>
</dbReference>
<dbReference type="GeneID" id="110073198"/>
<feature type="region of interest" description="Disordered" evidence="3">
    <location>
        <begin position="304"/>
        <end position="370"/>
    </location>
</feature>
<dbReference type="InterPro" id="IPR052310">
    <property type="entry name" value="Kelch/BTB_domain_protein"/>
</dbReference>
<dbReference type="InParanoid" id="A0A6J0SN38"/>
<keyword evidence="4" id="KW-1133">Transmembrane helix</keyword>
<gene>
    <name evidence="6" type="primary">KLHDC7A</name>
</gene>
<dbReference type="RefSeq" id="XP_020637776.2">
    <property type="nucleotide sequence ID" value="XM_020782117.2"/>
</dbReference>
<evidence type="ECO:0000313" key="5">
    <source>
        <dbReference type="Proteomes" id="UP001652642"/>
    </source>
</evidence>
<dbReference type="Gene3D" id="2.120.10.80">
    <property type="entry name" value="Kelch-type beta propeller"/>
    <property type="match status" value="1"/>
</dbReference>
<keyword evidence="1" id="KW-0880">Kelch repeat</keyword>
<keyword evidence="4" id="KW-0472">Membrane</keyword>
<name>A0A6J0SN38_9SAUR</name>
<feature type="region of interest" description="Disordered" evidence="3">
    <location>
        <begin position="41"/>
        <end position="147"/>
    </location>
</feature>
<feature type="compositionally biased region" description="Basic and acidic residues" evidence="3">
    <location>
        <begin position="325"/>
        <end position="337"/>
    </location>
</feature>
<evidence type="ECO:0000256" key="1">
    <source>
        <dbReference type="ARBA" id="ARBA00022441"/>
    </source>
</evidence>
<dbReference type="SMART" id="SM00612">
    <property type="entry name" value="Kelch"/>
    <property type="match status" value="2"/>
</dbReference>
<dbReference type="FunCoup" id="A0A6J0SN38">
    <property type="interactions" value="3"/>
</dbReference>
<evidence type="ECO:0000256" key="3">
    <source>
        <dbReference type="SAM" id="MobiDB-lite"/>
    </source>
</evidence>
<feature type="compositionally biased region" description="Basic and acidic residues" evidence="3">
    <location>
        <begin position="251"/>
        <end position="270"/>
    </location>
</feature>
<accession>A0A6J0SN38</accession>
<feature type="region of interest" description="Disordered" evidence="3">
    <location>
        <begin position="193"/>
        <end position="270"/>
    </location>
</feature>